<dbReference type="AlphaFoldDB" id="A0A392M8T5"/>
<dbReference type="InterPro" id="IPR044730">
    <property type="entry name" value="RNase_H-like_dom_plant"/>
</dbReference>
<keyword evidence="1" id="KW-0695">RNA-directed DNA polymerase</keyword>
<accession>A0A392M8T5</accession>
<protein>
    <submittedName>
        <fullName evidence="1">RNA-directed DNA polymerase (Reverse transcriptase)</fullName>
    </submittedName>
</protein>
<dbReference type="Proteomes" id="UP000265520">
    <property type="component" value="Unassembled WGS sequence"/>
</dbReference>
<evidence type="ECO:0000313" key="1">
    <source>
        <dbReference type="EMBL" id="MCH83897.1"/>
    </source>
</evidence>
<organism evidence="1 2">
    <name type="scientific">Trifolium medium</name>
    <dbReference type="NCBI Taxonomy" id="97028"/>
    <lineage>
        <taxon>Eukaryota</taxon>
        <taxon>Viridiplantae</taxon>
        <taxon>Streptophyta</taxon>
        <taxon>Embryophyta</taxon>
        <taxon>Tracheophyta</taxon>
        <taxon>Spermatophyta</taxon>
        <taxon>Magnoliopsida</taxon>
        <taxon>eudicotyledons</taxon>
        <taxon>Gunneridae</taxon>
        <taxon>Pentapetalae</taxon>
        <taxon>rosids</taxon>
        <taxon>fabids</taxon>
        <taxon>Fabales</taxon>
        <taxon>Fabaceae</taxon>
        <taxon>Papilionoideae</taxon>
        <taxon>50 kb inversion clade</taxon>
        <taxon>NPAAA clade</taxon>
        <taxon>Hologalegina</taxon>
        <taxon>IRL clade</taxon>
        <taxon>Trifolieae</taxon>
        <taxon>Trifolium</taxon>
    </lineage>
</organism>
<sequence>MFMRMIQGSSLCFSNLMSRPQPQLQHSPNMVLWKTPSVPLLKVNTDGSVCGTNIAAAYCGIFRDFSACFRGCFARNLGAVSVLHAEIMATILDVELAHI</sequence>
<gene>
    <name evidence="1" type="ORF">A2U01_0004725</name>
</gene>
<dbReference type="GO" id="GO:0003964">
    <property type="term" value="F:RNA-directed DNA polymerase activity"/>
    <property type="evidence" value="ECO:0007669"/>
    <property type="project" value="UniProtKB-KW"/>
</dbReference>
<keyword evidence="1" id="KW-0808">Transferase</keyword>
<evidence type="ECO:0000313" key="2">
    <source>
        <dbReference type="Proteomes" id="UP000265520"/>
    </source>
</evidence>
<reference evidence="1 2" key="1">
    <citation type="journal article" date="2018" name="Front. Plant Sci.">
        <title>Red Clover (Trifolium pratense) and Zigzag Clover (T. medium) - A Picture of Genomic Similarities and Differences.</title>
        <authorList>
            <person name="Dluhosova J."/>
            <person name="Istvanek J."/>
            <person name="Nedelnik J."/>
            <person name="Repkova J."/>
        </authorList>
    </citation>
    <scope>NUCLEOTIDE SEQUENCE [LARGE SCALE GENOMIC DNA]</scope>
    <source>
        <strain evidence="2">cv. 10/8</strain>
        <tissue evidence="1">Leaf</tissue>
    </source>
</reference>
<comment type="caution">
    <text evidence="1">The sequence shown here is derived from an EMBL/GenBank/DDBJ whole genome shotgun (WGS) entry which is preliminary data.</text>
</comment>
<dbReference type="CDD" id="cd06222">
    <property type="entry name" value="RNase_H_like"/>
    <property type="match status" value="1"/>
</dbReference>
<name>A0A392M8T5_9FABA</name>
<dbReference type="EMBL" id="LXQA010005929">
    <property type="protein sequence ID" value="MCH83897.1"/>
    <property type="molecule type" value="Genomic_DNA"/>
</dbReference>
<proteinExistence type="predicted"/>
<keyword evidence="2" id="KW-1185">Reference proteome</keyword>
<keyword evidence="1" id="KW-0548">Nucleotidyltransferase</keyword>